<keyword evidence="4 6" id="KW-0964">Secreted</keyword>
<evidence type="ECO:0000313" key="8">
    <source>
        <dbReference type="Proteomes" id="UP000027222"/>
    </source>
</evidence>
<sequence>MFSRISIALALATMTTLVAATYTTTVTPSPAPTSEPANQCNSGNLQCCNLVQSSSSSVVGQLIDSLGILIDGGEALVGIACTPIDILGLSQGSCHSQPVCCQNNDFHGVVAIGCVPIRVNL</sequence>
<accession>A0A067SZ75</accession>
<evidence type="ECO:0000256" key="2">
    <source>
        <dbReference type="ARBA" id="ARBA00010446"/>
    </source>
</evidence>
<keyword evidence="8" id="KW-1185">Reference proteome</keyword>
<organism evidence="7 8">
    <name type="scientific">Galerina marginata (strain CBS 339.88)</name>
    <dbReference type="NCBI Taxonomy" id="685588"/>
    <lineage>
        <taxon>Eukaryota</taxon>
        <taxon>Fungi</taxon>
        <taxon>Dikarya</taxon>
        <taxon>Basidiomycota</taxon>
        <taxon>Agaricomycotina</taxon>
        <taxon>Agaricomycetes</taxon>
        <taxon>Agaricomycetidae</taxon>
        <taxon>Agaricales</taxon>
        <taxon>Agaricineae</taxon>
        <taxon>Strophariaceae</taxon>
        <taxon>Galerina</taxon>
    </lineage>
</organism>
<dbReference type="Proteomes" id="UP000027222">
    <property type="component" value="Unassembled WGS sequence"/>
</dbReference>
<evidence type="ECO:0000313" key="7">
    <source>
        <dbReference type="EMBL" id="KDR72954.1"/>
    </source>
</evidence>
<keyword evidence="3 6" id="KW-0134">Cell wall</keyword>
<dbReference type="GO" id="GO:0005199">
    <property type="term" value="F:structural constituent of cell wall"/>
    <property type="evidence" value="ECO:0007669"/>
    <property type="project" value="InterPro"/>
</dbReference>
<gene>
    <name evidence="7" type="ORF">GALMADRAFT_142657</name>
</gene>
<proteinExistence type="inferred from homology"/>
<dbReference type="STRING" id="685588.A0A067SZ75"/>
<dbReference type="GO" id="GO:0009277">
    <property type="term" value="C:fungal-type cell wall"/>
    <property type="evidence" value="ECO:0007669"/>
    <property type="project" value="InterPro"/>
</dbReference>
<evidence type="ECO:0000256" key="6">
    <source>
        <dbReference type="RuleBase" id="RU365009"/>
    </source>
</evidence>
<dbReference type="InterPro" id="IPR001338">
    <property type="entry name" value="Class_I_Hydrophobin"/>
</dbReference>
<keyword evidence="6" id="KW-0732">Signal</keyword>
<dbReference type="EMBL" id="KL142387">
    <property type="protein sequence ID" value="KDR72954.1"/>
    <property type="molecule type" value="Genomic_DNA"/>
</dbReference>
<dbReference type="HOGENOM" id="CLU_105134_1_1_1"/>
<dbReference type="AlphaFoldDB" id="A0A067SZ75"/>
<protein>
    <recommendedName>
        <fullName evidence="6">Hydrophobin</fullName>
    </recommendedName>
</protein>
<dbReference type="OrthoDB" id="4225815at2759"/>
<keyword evidence="5 6" id="KW-1015">Disulfide bond</keyword>
<evidence type="ECO:0000256" key="1">
    <source>
        <dbReference type="ARBA" id="ARBA00004191"/>
    </source>
</evidence>
<comment type="subcellular location">
    <subcellularLocation>
        <location evidence="1 6">Secreted</location>
        <location evidence="1 6">Cell wall</location>
    </subcellularLocation>
</comment>
<name>A0A067SZ75_GALM3</name>
<feature type="signal peptide" evidence="6">
    <location>
        <begin position="1"/>
        <end position="20"/>
    </location>
</feature>
<dbReference type="SMART" id="SM00075">
    <property type="entry name" value="HYDRO"/>
    <property type="match status" value="1"/>
</dbReference>
<feature type="chain" id="PRO_5013988314" description="Hydrophobin" evidence="6">
    <location>
        <begin position="21"/>
        <end position="121"/>
    </location>
</feature>
<reference evidence="8" key="1">
    <citation type="journal article" date="2014" name="Proc. Natl. Acad. Sci. U.S.A.">
        <title>Extensive sampling of basidiomycete genomes demonstrates inadequacy of the white-rot/brown-rot paradigm for wood decay fungi.</title>
        <authorList>
            <person name="Riley R."/>
            <person name="Salamov A.A."/>
            <person name="Brown D.W."/>
            <person name="Nagy L.G."/>
            <person name="Floudas D."/>
            <person name="Held B.W."/>
            <person name="Levasseur A."/>
            <person name="Lombard V."/>
            <person name="Morin E."/>
            <person name="Otillar R."/>
            <person name="Lindquist E.A."/>
            <person name="Sun H."/>
            <person name="LaButti K.M."/>
            <person name="Schmutz J."/>
            <person name="Jabbour D."/>
            <person name="Luo H."/>
            <person name="Baker S.E."/>
            <person name="Pisabarro A.G."/>
            <person name="Walton J.D."/>
            <person name="Blanchette R.A."/>
            <person name="Henrissat B."/>
            <person name="Martin F."/>
            <person name="Cullen D."/>
            <person name="Hibbett D.S."/>
            <person name="Grigoriev I.V."/>
        </authorList>
    </citation>
    <scope>NUCLEOTIDE SEQUENCE [LARGE SCALE GENOMIC DNA]</scope>
    <source>
        <strain evidence="8">CBS 339.88</strain>
    </source>
</reference>
<evidence type="ECO:0000256" key="5">
    <source>
        <dbReference type="ARBA" id="ARBA00023157"/>
    </source>
</evidence>
<evidence type="ECO:0000256" key="3">
    <source>
        <dbReference type="ARBA" id="ARBA00022512"/>
    </source>
</evidence>
<dbReference type="Pfam" id="PF01185">
    <property type="entry name" value="Hydrophobin"/>
    <property type="match status" value="1"/>
</dbReference>
<comment type="similarity">
    <text evidence="2 6">Belongs to the fungal hydrophobin family.</text>
</comment>
<evidence type="ECO:0000256" key="4">
    <source>
        <dbReference type="ARBA" id="ARBA00022525"/>
    </source>
</evidence>
<dbReference type="CDD" id="cd23507">
    <property type="entry name" value="hydrophobin_I"/>
    <property type="match status" value="1"/>
</dbReference>